<dbReference type="Proteomes" id="UP000636800">
    <property type="component" value="Unassembled WGS sequence"/>
</dbReference>
<dbReference type="EMBL" id="JADCNL010000041">
    <property type="protein sequence ID" value="KAG0451880.1"/>
    <property type="molecule type" value="Genomic_DNA"/>
</dbReference>
<evidence type="ECO:0000256" key="1">
    <source>
        <dbReference type="SAM" id="MobiDB-lite"/>
    </source>
</evidence>
<accession>A0A835PDS0</accession>
<name>A0A835PDS0_VANPL</name>
<proteinExistence type="predicted"/>
<sequence>MEVKDELAESDEEMRRVPDFGGKPVGPSTCDRTTDKSARYMLPFLFPLPKRKRSIHEEARIFSCQTGVRDIVAYGGASIIHQMNFVIYYLIKLFVVKRSGYKFVIKKNVYKNESFGLVDSIEILIVYSFNTSLKAFVS</sequence>
<dbReference type="AlphaFoldDB" id="A0A835PDS0"/>
<evidence type="ECO:0000313" key="2">
    <source>
        <dbReference type="EMBL" id="KAG0451880.1"/>
    </source>
</evidence>
<organism evidence="2 3">
    <name type="scientific">Vanilla planifolia</name>
    <name type="common">Vanilla</name>
    <dbReference type="NCBI Taxonomy" id="51239"/>
    <lineage>
        <taxon>Eukaryota</taxon>
        <taxon>Viridiplantae</taxon>
        <taxon>Streptophyta</taxon>
        <taxon>Embryophyta</taxon>
        <taxon>Tracheophyta</taxon>
        <taxon>Spermatophyta</taxon>
        <taxon>Magnoliopsida</taxon>
        <taxon>Liliopsida</taxon>
        <taxon>Asparagales</taxon>
        <taxon>Orchidaceae</taxon>
        <taxon>Vanilloideae</taxon>
        <taxon>Vanilleae</taxon>
        <taxon>Vanilla</taxon>
    </lineage>
</organism>
<keyword evidence="3" id="KW-1185">Reference proteome</keyword>
<reference evidence="2 3" key="1">
    <citation type="journal article" date="2020" name="Nat. Food">
        <title>A phased Vanilla planifolia genome enables genetic improvement of flavour and production.</title>
        <authorList>
            <person name="Hasing T."/>
            <person name="Tang H."/>
            <person name="Brym M."/>
            <person name="Khazi F."/>
            <person name="Huang T."/>
            <person name="Chambers A.H."/>
        </authorList>
    </citation>
    <scope>NUCLEOTIDE SEQUENCE [LARGE SCALE GENOMIC DNA]</scope>
    <source>
        <tissue evidence="2">Leaf</tissue>
    </source>
</reference>
<evidence type="ECO:0000313" key="3">
    <source>
        <dbReference type="Proteomes" id="UP000636800"/>
    </source>
</evidence>
<protein>
    <submittedName>
        <fullName evidence="2">Uncharacterized protein</fullName>
    </submittedName>
</protein>
<gene>
    <name evidence="2" type="ORF">HPP92_026248</name>
</gene>
<feature type="region of interest" description="Disordered" evidence="1">
    <location>
        <begin position="1"/>
        <end position="29"/>
    </location>
</feature>
<comment type="caution">
    <text evidence="2">The sequence shown here is derived from an EMBL/GenBank/DDBJ whole genome shotgun (WGS) entry which is preliminary data.</text>
</comment>
<feature type="compositionally biased region" description="Basic and acidic residues" evidence="1">
    <location>
        <begin position="1"/>
        <end position="18"/>
    </location>
</feature>